<protein>
    <submittedName>
        <fullName evidence="2">Uncharacterized protein</fullName>
    </submittedName>
</protein>
<proteinExistence type="predicted"/>
<evidence type="ECO:0000256" key="1">
    <source>
        <dbReference type="SAM" id="MobiDB-lite"/>
    </source>
</evidence>
<gene>
    <name evidence="2" type="ORF">CTheo_5560</name>
</gene>
<evidence type="ECO:0000313" key="2">
    <source>
        <dbReference type="EMBL" id="KAB5590997.1"/>
    </source>
</evidence>
<feature type="region of interest" description="Disordered" evidence="1">
    <location>
        <begin position="147"/>
        <end position="416"/>
    </location>
</feature>
<feature type="compositionally biased region" description="Pro residues" evidence="1">
    <location>
        <begin position="191"/>
        <end position="203"/>
    </location>
</feature>
<comment type="caution">
    <text evidence="2">The sequence shown here is derived from an EMBL/GenBank/DDBJ whole genome shotgun (WGS) entry which is preliminary data.</text>
</comment>
<feature type="compositionally biased region" description="Polar residues" evidence="1">
    <location>
        <begin position="322"/>
        <end position="333"/>
    </location>
</feature>
<dbReference type="AlphaFoldDB" id="A0A5N5QI85"/>
<name>A0A5N5QI85_9AGAM</name>
<accession>A0A5N5QI85</accession>
<keyword evidence="3" id="KW-1185">Reference proteome</keyword>
<dbReference type="EMBL" id="SSOP01000130">
    <property type="protein sequence ID" value="KAB5590997.1"/>
    <property type="molecule type" value="Genomic_DNA"/>
</dbReference>
<feature type="compositionally biased region" description="Polar residues" evidence="1">
    <location>
        <begin position="147"/>
        <end position="157"/>
    </location>
</feature>
<feature type="compositionally biased region" description="Polar residues" evidence="1">
    <location>
        <begin position="291"/>
        <end position="309"/>
    </location>
</feature>
<reference evidence="2 3" key="1">
    <citation type="journal article" date="2019" name="Fungal Biol. Biotechnol.">
        <title>Draft genome sequence of fastidious pathogen Ceratobasidium theobromae, which causes vascular-streak dieback in Theobroma cacao.</title>
        <authorList>
            <person name="Ali S.S."/>
            <person name="Asman A."/>
            <person name="Shao J."/>
            <person name="Firmansyah A.P."/>
            <person name="Susilo A.W."/>
            <person name="Rosmana A."/>
            <person name="McMahon P."/>
            <person name="Junaid M."/>
            <person name="Guest D."/>
            <person name="Kheng T.Y."/>
            <person name="Meinhardt L.W."/>
            <person name="Bailey B.A."/>
        </authorList>
    </citation>
    <scope>NUCLEOTIDE SEQUENCE [LARGE SCALE GENOMIC DNA]</scope>
    <source>
        <strain evidence="2 3">CT2</strain>
    </source>
</reference>
<feature type="region of interest" description="Disordered" evidence="1">
    <location>
        <begin position="1"/>
        <end position="35"/>
    </location>
</feature>
<sequence length="416" mass="45519">MVRTRNNPKAEADRSVDPNATDAPGRSPLPPNSSQFHDAIQKVTEDVDRAIKIINKVHKELSTINKSARKLQNKYYGFRRREQLHNYARRKVMTSLKTAEELLLGSFPRSLSSMERNEHKKERVGQPLKRQDAEFLFDRLTALTRVSDTDNSSNDQPMSVGGPAPLTALSTAPTLIEPCPPEHQLPSESLPRPPEPTPKPSPSMAPASTPQPGGLPQSDAQIPPEGARRAARSCNPSPSLTLARSAATPDTPAPVRLRKPLTNSPSKPPATPIDYIQARRPRVERPRSLSPLVSNAASKVGVTRSSSIQFRRGHRRALSIGSMLNKSPKPNRSSVERTHSPFIETHRDPLTFGEQSSAYPDHSIPGPKQPASEGAMSPAAESERGKPTFNSDGPATRTRARVNGAGALTNKRKRRN</sequence>
<dbReference type="Proteomes" id="UP000383932">
    <property type="component" value="Unassembled WGS sequence"/>
</dbReference>
<organism evidence="2 3">
    <name type="scientific">Ceratobasidium theobromae</name>
    <dbReference type="NCBI Taxonomy" id="1582974"/>
    <lineage>
        <taxon>Eukaryota</taxon>
        <taxon>Fungi</taxon>
        <taxon>Dikarya</taxon>
        <taxon>Basidiomycota</taxon>
        <taxon>Agaricomycotina</taxon>
        <taxon>Agaricomycetes</taxon>
        <taxon>Cantharellales</taxon>
        <taxon>Ceratobasidiaceae</taxon>
        <taxon>Ceratobasidium</taxon>
    </lineage>
</organism>
<evidence type="ECO:0000313" key="3">
    <source>
        <dbReference type="Proteomes" id="UP000383932"/>
    </source>
</evidence>
<feature type="compositionally biased region" description="Basic and acidic residues" evidence="1">
    <location>
        <begin position="334"/>
        <end position="349"/>
    </location>
</feature>